<name>A0ABT7PHK2_9BACT</name>
<dbReference type="RefSeq" id="WP_289163571.1">
    <property type="nucleotide sequence ID" value="NZ_JASZZN010000007.1"/>
</dbReference>
<evidence type="ECO:0000256" key="1">
    <source>
        <dbReference type="SAM" id="MobiDB-lite"/>
    </source>
</evidence>
<reference evidence="2 3" key="1">
    <citation type="submission" date="2023-06" db="EMBL/GenBank/DDBJ databases">
        <title>Roseiconus lacunae JC819 isolated from Gulf of Mannar region, Tamil Nadu.</title>
        <authorList>
            <person name="Pk S."/>
            <person name="Ch S."/>
            <person name="Ch V.R."/>
        </authorList>
    </citation>
    <scope>NUCLEOTIDE SEQUENCE [LARGE SCALE GENOMIC DNA]</scope>
    <source>
        <strain evidence="2 3">JC819</strain>
    </source>
</reference>
<dbReference type="Proteomes" id="UP001239462">
    <property type="component" value="Unassembled WGS sequence"/>
</dbReference>
<comment type="caution">
    <text evidence="2">The sequence shown here is derived from an EMBL/GenBank/DDBJ whole genome shotgun (WGS) entry which is preliminary data.</text>
</comment>
<gene>
    <name evidence="2" type="ORF">QTN89_11070</name>
</gene>
<accession>A0ABT7PHK2</accession>
<protein>
    <submittedName>
        <fullName evidence="2">Uncharacterized protein</fullName>
    </submittedName>
</protein>
<evidence type="ECO:0000313" key="3">
    <source>
        <dbReference type="Proteomes" id="UP001239462"/>
    </source>
</evidence>
<sequence>MRWINLFATRTRNMTATGTTTRPETWREKIANDWFLGKVADNMLQIDKDDRRQRLTERLIKKTQDGTLGKPTTEPMDGDDMGVSVGNEINYHYSQPAAQHAPAPAASPATSIAKTVAAAGLALAGLGTGTALPIAAYNLTKPAADAVVERIETPAPDPAPAPTIDTDTRYGLQIYRGE</sequence>
<evidence type="ECO:0000313" key="2">
    <source>
        <dbReference type="EMBL" id="MDM4015975.1"/>
    </source>
</evidence>
<proteinExistence type="predicted"/>
<keyword evidence="3" id="KW-1185">Reference proteome</keyword>
<feature type="region of interest" description="Disordered" evidence="1">
    <location>
        <begin position="64"/>
        <end position="83"/>
    </location>
</feature>
<dbReference type="EMBL" id="JASZZN010000007">
    <property type="protein sequence ID" value="MDM4015975.1"/>
    <property type="molecule type" value="Genomic_DNA"/>
</dbReference>
<organism evidence="2 3">
    <name type="scientific">Roseiconus lacunae</name>
    <dbReference type="NCBI Taxonomy" id="2605694"/>
    <lineage>
        <taxon>Bacteria</taxon>
        <taxon>Pseudomonadati</taxon>
        <taxon>Planctomycetota</taxon>
        <taxon>Planctomycetia</taxon>
        <taxon>Pirellulales</taxon>
        <taxon>Pirellulaceae</taxon>
        <taxon>Roseiconus</taxon>
    </lineage>
</organism>